<dbReference type="InterPro" id="IPR039422">
    <property type="entry name" value="MarR/SlyA-like"/>
</dbReference>
<evidence type="ECO:0000313" key="2">
    <source>
        <dbReference type="EMBL" id="URI06969.1"/>
    </source>
</evidence>
<dbReference type="RefSeq" id="WP_250195234.1">
    <property type="nucleotide sequence ID" value="NZ_CP097635.1"/>
</dbReference>
<keyword evidence="3" id="KW-1185">Reference proteome</keyword>
<dbReference type="PANTHER" id="PTHR33164">
    <property type="entry name" value="TRANSCRIPTIONAL REGULATOR, MARR FAMILY"/>
    <property type="match status" value="1"/>
</dbReference>
<dbReference type="SMART" id="SM00347">
    <property type="entry name" value="HTH_MARR"/>
    <property type="match status" value="1"/>
</dbReference>
<dbReference type="Proteomes" id="UP001056201">
    <property type="component" value="Chromosome 1"/>
</dbReference>
<dbReference type="PROSITE" id="PS50995">
    <property type="entry name" value="HTH_MARR_2"/>
    <property type="match status" value="1"/>
</dbReference>
<dbReference type="InterPro" id="IPR036388">
    <property type="entry name" value="WH-like_DNA-bd_sf"/>
</dbReference>
<dbReference type="PANTHER" id="PTHR33164:SF43">
    <property type="entry name" value="HTH-TYPE TRANSCRIPTIONAL REPRESSOR YETL"/>
    <property type="match status" value="1"/>
</dbReference>
<evidence type="ECO:0000313" key="3">
    <source>
        <dbReference type="Proteomes" id="UP001056201"/>
    </source>
</evidence>
<reference evidence="2" key="1">
    <citation type="submission" date="2022-05" db="EMBL/GenBank/DDBJ databases">
        <title>An RpoN-dependent PEP-CTERM gene is involved in floc formation of an Aquincola tertiaricarbonis strain.</title>
        <authorList>
            <person name="Qiu D."/>
            <person name="Xia M."/>
        </authorList>
    </citation>
    <scope>NUCLEOTIDE SEQUENCE</scope>
    <source>
        <strain evidence="2">RN12</strain>
    </source>
</reference>
<accession>A0ABY4S3H1</accession>
<dbReference type="Pfam" id="PF12802">
    <property type="entry name" value="MarR_2"/>
    <property type="match status" value="1"/>
</dbReference>
<proteinExistence type="predicted"/>
<evidence type="ECO:0000259" key="1">
    <source>
        <dbReference type="PROSITE" id="PS50995"/>
    </source>
</evidence>
<dbReference type="PRINTS" id="PR00598">
    <property type="entry name" value="HTHMARR"/>
</dbReference>
<name>A0ABY4S3H1_AQUTE</name>
<dbReference type="Gene3D" id="1.10.10.10">
    <property type="entry name" value="Winged helix-like DNA-binding domain superfamily/Winged helix DNA-binding domain"/>
    <property type="match status" value="1"/>
</dbReference>
<protein>
    <submittedName>
        <fullName evidence="2">MarR family transcriptional regulator</fullName>
    </submittedName>
</protein>
<dbReference type="SUPFAM" id="SSF46785">
    <property type="entry name" value="Winged helix' DNA-binding domain"/>
    <property type="match status" value="1"/>
</dbReference>
<dbReference type="InterPro" id="IPR000835">
    <property type="entry name" value="HTH_MarR-typ"/>
</dbReference>
<sequence length="155" mass="17332">MRPKVDNVNHAAADEVFDAIHALMHLYRGRQYRLLRDSAPAITHLEDKVLGFFARHPGAMAGDLATHSGRDKAQIARLVTGLKERGLLEAQVDDTDRRKIRLHLSEAGRQLQRDNQRALSTVARQSLEGLSEAERQQLLALLQRVRANLAADENG</sequence>
<dbReference type="InterPro" id="IPR036390">
    <property type="entry name" value="WH_DNA-bd_sf"/>
</dbReference>
<organism evidence="2 3">
    <name type="scientific">Aquincola tertiaricarbonis</name>
    <dbReference type="NCBI Taxonomy" id="391953"/>
    <lineage>
        <taxon>Bacteria</taxon>
        <taxon>Pseudomonadati</taxon>
        <taxon>Pseudomonadota</taxon>
        <taxon>Betaproteobacteria</taxon>
        <taxon>Burkholderiales</taxon>
        <taxon>Sphaerotilaceae</taxon>
        <taxon>Aquincola</taxon>
    </lineage>
</organism>
<feature type="domain" description="HTH marR-type" evidence="1">
    <location>
        <begin position="13"/>
        <end position="147"/>
    </location>
</feature>
<gene>
    <name evidence="2" type="ORF">MW290_13850</name>
</gene>
<dbReference type="EMBL" id="CP097635">
    <property type="protein sequence ID" value="URI06969.1"/>
    <property type="molecule type" value="Genomic_DNA"/>
</dbReference>